<feature type="transmembrane region" description="Helical" evidence="1">
    <location>
        <begin position="148"/>
        <end position="169"/>
    </location>
</feature>
<dbReference type="InterPro" id="IPR003675">
    <property type="entry name" value="Rce1/LyrA-like_dom"/>
</dbReference>
<feature type="transmembrane region" description="Helical" evidence="1">
    <location>
        <begin position="28"/>
        <end position="48"/>
    </location>
</feature>
<feature type="transmembrane region" description="Helical" evidence="1">
    <location>
        <begin position="203"/>
        <end position="224"/>
    </location>
</feature>
<organism evidence="3 4">
    <name type="scientific">Candidatus Coatesbacteria bacterium 4484_99</name>
    <dbReference type="NCBI Taxonomy" id="1970774"/>
    <lineage>
        <taxon>Bacteria</taxon>
        <taxon>Candidatus Coatesiibacteriota</taxon>
    </lineage>
</organism>
<dbReference type="Proteomes" id="UP000192611">
    <property type="component" value="Unassembled WGS sequence"/>
</dbReference>
<comment type="caution">
    <text evidence="3">The sequence shown here is derived from an EMBL/GenBank/DDBJ whole genome shotgun (WGS) entry which is preliminary data.</text>
</comment>
<feature type="transmembrane region" description="Helical" evidence="1">
    <location>
        <begin position="68"/>
        <end position="94"/>
    </location>
</feature>
<sequence>MKDVNTFKKTTYEAETIVKGYLYQSKSFYYSLAFVIPLAILYEISSLIANRSLLGGIRSAAEVWILNILWGLGFPAYIPLSLVFIAIFSIMFIINHRSGRALRWHYLLPMFVESLLLGFIIGVFASFLMRILPMSLGVLNNISVSFGAGLYEELIFRVLIFTSITWLLIKSGLKKIFGYTIAITLSSFIFSLAHHIGPMGEPLTFYAFVYRFFSGCILCGLYILRGFGITAWAHSLYDLMVVCNFYNIIGCGG</sequence>
<accession>A0A1W9S0D9</accession>
<dbReference type="GO" id="GO:0080120">
    <property type="term" value="P:CAAX-box protein maturation"/>
    <property type="evidence" value="ECO:0007669"/>
    <property type="project" value="UniProtKB-ARBA"/>
</dbReference>
<evidence type="ECO:0000313" key="4">
    <source>
        <dbReference type="Proteomes" id="UP000192611"/>
    </source>
</evidence>
<keyword evidence="1" id="KW-0472">Membrane</keyword>
<name>A0A1W9S0D9_9BACT</name>
<protein>
    <recommendedName>
        <fullName evidence="2">CAAX prenyl protease 2/Lysostaphin resistance protein A-like domain-containing protein</fullName>
    </recommendedName>
</protein>
<proteinExistence type="predicted"/>
<evidence type="ECO:0000259" key="2">
    <source>
        <dbReference type="Pfam" id="PF02517"/>
    </source>
</evidence>
<dbReference type="AlphaFoldDB" id="A0A1W9S0D9"/>
<keyword evidence="1" id="KW-0812">Transmembrane</keyword>
<dbReference type="GO" id="GO:0004175">
    <property type="term" value="F:endopeptidase activity"/>
    <property type="evidence" value="ECO:0007669"/>
    <property type="project" value="UniProtKB-ARBA"/>
</dbReference>
<feature type="domain" description="CAAX prenyl protease 2/Lysostaphin resistance protein A-like" evidence="2">
    <location>
        <begin position="139"/>
        <end position="240"/>
    </location>
</feature>
<dbReference type="Pfam" id="PF02517">
    <property type="entry name" value="Rce1-like"/>
    <property type="match status" value="1"/>
</dbReference>
<feature type="transmembrane region" description="Helical" evidence="1">
    <location>
        <begin position="176"/>
        <end position="197"/>
    </location>
</feature>
<dbReference type="EMBL" id="NATQ01000081">
    <property type="protein sequence ID" value="OQX90253.1"/>
    <property type="molecule type" value="Genomic_DNA"/>
</dbReference>
<gene>
    <name evidence="3" type="ORF">B6D57_04120</name>
</gene>
<reference evidence="4" key="1">
    <citation type="submission" date="2017-03" db="EMBL/GenBank/DDBJ databases">
        <title>Novel pathways for hydrocarbon cycling and metabolic interdependencies in hydrothermal sediment communities.</title>
        <authorList>
            <person name="Dombrowski N."/>
            <person name="Seitz K."/>
            <person name="Teske A."/>
            <person name="Baker B."/>
        </authorList>
    </citation>
    <scope>NUCLEOTIDE SEQUENCE [LARGE SCALE GENOMIC DNA]</scope>
</reference>
<evidence type="ECO:0000313" key="3">
    <source>
        <dbReference type="EMBL" id="OQX90253.1"/>
    </source>
</evidence>
<evidence type="ECO:0000256" key="1">
    <source>
        <dbReference type="SAM" id="Phobius"/>
    </source>
</evidence>
<feature type="transmembrane region" description="Helical" evidence="1">
    <location>
        <begin position="106"/>
        <end position="128"/>
    </location>
</feature>
<keyword evidence="1" id="KW-1133">Transmembrane helix</keyword>